<dbReference type="RefSeq" id="WP_076878404.1">
    <property type="nucleotide sequence ID" value="NZ_MLCN01000023.1"/>
</dbReference>
<evidence type="ECO:0000313" key="9">
    <source>
        <dbReference type="Proteomes" id="UP000192132"/>
    </source>
</evidence>
<feature type="domain" description="Phospholipase D-like" evidence="7">
    <location>
        <begin position="312"/>
        <end position="454"/>
    </location>
</feature>
<dbReference type="GO" id="GO:0004630">
    <property type="term" value="F:phospholipase D activity"/>
    <property type="evidence" value="ECO:0007669"/>
    <property type="project" value="UniProtKB-EC"/>
</dbReference>
<evidence type="ECO:0000259" key="7">
    <source>
        <dbReference type="Pfam" id="PF13091"/>
    </source>
</evidence>
<dbReference type="STRING" id="1907941.BKE30_09715"/>
<dbReference type="CDD" id="cd09129">
    <property type="entry name" value="PLDc_unchar2_1"/>
    <property type="match status" value="1"/>
</dbReference>
<evidence type="ECO:0000256" key="4">
    <source>
        <dbReference type="ARBA" id="ARBA00022801"/>
    </source>
</evidence>
<organism evidence="8 9">
    <name type="scientific">Alkanindiges hydrocarboniclasticus</name>
    <dbReference type="NCBI Taxonomy" id="1907941"/>
    <lineage>
        <taxon>Bacteria</taxon>
        <taxon>Pseudomonadati</taxon>
        <taxon>Pseudomonadota</taxon>
        <taxon>Gammaproteobacteria</taxon>
        <taxon>Moraxellales</taxon>
        <taxon>Moraxellaceae</taxon>
        <taxon>Alkanindiges</taxon>
    </lineage>
</organism>
<keyword evidence="4" id="KW-0378">Hydrolase</keyword>
<dbReference type="GO" id="GO:0016042">
    <property type="term" value="P:lipid catabolic process"/>
    <property type="evidence" value="ECO:0007669"/>
    <property type="project" value="UniProtKB-KW"/>
</dbReference>
<reference evidence="8 9" key="1">
    <citation type="submission" date="2016-10" db="EMBL/GenBank/DDBJ databases">
        <title>Draft Genome sequence of Alkanindiges sp. strain H1.</title>
        <authorList>
            <person name="Subhash Y."/>
            <person name="Lee S."/>
        </authorList>
    </citation>
    <scope>NUCLEOTIDE SEQUENCE [LARGE SCALE GENOMIC DNA]</scope>
    <source>
        <strain evidence="8 9">H1</strain>
    </source>
</reference>
<gene>
    <name evidence="8" type="ORF">BKE30_09715</name>
</gene>
<dbReference type="Proteomes" id="UP000192132">
    <property type="component" value="Unassembled WGS sequence"/>
</dbReference>
<dbReference type="InterPro" id="IPR025202">
    <property type="entry name" value="PLD-like_dom"/>
</dbReference>
<dbReference type="EMBL" id="MLCN01000023">
    <property type="protein sequence ID" value="ONG39613.1"/>
    <property type="molecule type" value="Genomic_DNA"/>
</dbReference>
<comment type="similarity">
    <text evidence="2">Belongs to the phospholipase D family.</text>
</comment>
<dbReference type="PANTHER" id="PTHR43856">
    <property type="entry name" value="CARDIOLIPIN HYDROLASE"/>
    <property type="match status" value="1"/>
</dbReference>
<evidence type="ECO:0000256" key="6">
    <source>
        <dbReference type="ARBA" id="ARBA00023098"/>
    </source>
</evidence>
<dbReference type="GO" id="GO:0016891">
    <property type="term" value="F:RNA endonuclease activity producing 5'-phosphomonoesters, hydrolytic mechanism"/>
    <property type="evidence" value="ECO:0007669"/>
    <property type="project" value="TreeGrafter"/>
</dbReference>
<name>A0A1S8CUR2_9GAMM</name>
<keyword evidence="9" id="KW-1185">Reference proteome</keyword>
<dbReference type="Pfam" id="PF13091">
    <property type="entry name" value="PLDc_2"/>
    <property type="match status" value="1"/>
</dbReference>
<sequence length="491" mass="56099">MRFFQYLLNQLNWTKKTMLMYLLGLWCLAYLASAIYQVYKPLPPGLNMALPLRTAEQVQFLGDYTYTDRQNQRHQQQEIFDQAFDMISQARRMIVVDMFLFNDYVGDSKAKHRNLTAELTQALIAKHKTNPDIQIVVITDPINTVYGGQLTRNLLDLRQAGVQVIETDLKPLRASNPLWSGFWYLCCQWFDNNPQSGWLPNPLGADKITLRSYLTLFNFKANHRKTLITDAPDGWQALVTSANPHNASSWHDNTALKFSGPAALDVLETERAVARMSGADLPFIVTASPPPASDDQPRLQILTEAKIRDALLNTLDTAQSGDRLDIAVFYLSHRKIIYAIKDAKQRGVNIRLLLDPNEDAFGRKKNGIPNRQVAMELKQAGVPLRWCSTHGEQCHTKMLVKTSRTTAQSELILGSANFTRRNLNNLNLETDVRVLANADYPAITQAHAYFDRVWTNQNGQNLSVAYEQYKDESQLKYWWYRFTEWSGLSTF</sequence>
<evidence type="ECO:0000256" key="1">
    <source>
        <dbReference type="ARBA" id="ARBA00000798"/>
    </source>
</evidence>
<comment type="catalytic activity">
    <reaction evidence="1">
        <text>a 1,2-diacyl-sn-glycero-3-phosphocholine + H2O = a 1,2-diacyl-sn-glycero-3-phosphate + choline + H(+)</text>
        <dbReference type="Rhea" id="RHEA:14445"/>
        <dbReference type="ChEBI" id="CHEBI:15354"/>
        <dbReference type="ChEBI" id="CHEBI:15377"/>
        <dbReference type="ChEBI" id="CHEBI:15378"/>
        <dbReference type="ChEBI" id="CHEBI:57643"/>
        <dbReference type="ChEBI" id="CHEBI:58608"/>
        <dbReference type="EC" id="3.1.4.4"/>
    </reaction>
</comment>
<dbReference type="PANTHER" id="PTHR43856:SF1">
    <property type="entry name" value="MITOCHONDRIAL CARDIOLIPIN HYDROLASE"/>
    <property type="match status" value="1"/>
</dbReference>
<comment type="caution">
    <text evidence="8">The sequence shown here is derived from an EMBL/GenBank/DDBJ whole genome shotgun (WGS) entry which is preliminary data.</text>
</comment>
<evidence type="ECO:0000313" key="8">
    <source>
        <dbReference type="EMBL" id="ONG39613.1"/>
    </source>
</evidence>
<dbReference type="OrthoDB" id="92272at2"/>
<accession>A0A1S8CUR2</accession>
<dbReference type="SUPFAM" id="SSF56024">
    <property type="entry name" value="Phospholipase D/nuclease"/>
    <property type="match status" value="2"/>
</dbReference>
<keyword evidence="5" id="KW-0442">Lipid degradation</keyword>
<dbReference type="AlphaFoldDB" id="A0A1S8CUR2"/>
<dbReference type="EC" id="3.1.4.4" evidence="3"/>
<evidence type="ECO:0000256" key="3">
    <source>
        <dbReference type="ARBA" id="ARBA00012027"/>
    </source>
</evidence>
<proteinExistence type="inferred from homology"/>
<dbReference type="CDD" id="cd09130">
    <property type="entry name" value="PLDc_unchar2_2"/>
    <property type="match status" value="1"/>
</dbReference>
<evidence type="ECO:0000256" key="5">
    <source>
        <dbReference type="ARBA" id="ARBA00022963"/>
    </source>
</evidence>
<protein>
    <recommendedName>
        <fullName evidence="3">phospholipase D</fullName>
        <ecNumber evidence="3">3.1.4.4</ecNumber>
    </recommendedName>
</protein>
<keyword evidence="6" id="KW-0443">Lipid metabolism</keyword>
<dbReference type="Gene3D" id="3.30.870.10">
    <property type="entry name" value="Endonuclease Chain A"/>
    <property type="match status" value="2"/>
</dbReference>
<evidence type="ECO:0000256" key="2">
    <source>
        <dbReference type="ARBA" id="ARBA00008664"/>
    </source>
</evidence>
<dbReference type="InterPro" id="IPR051406">
    <property type="entry name" value="PLD_domain"/>
</dbReference>